<feature type="region of interest" description="Disordered" evidence="1">
    <location>
        <begin position="503"/>
        <end position="525"/>
    </location>
</feature>
<name>A0A4P9WEN4_9FUNG</name>
<proteinExistence type="predicted"/>
<dbReference type="AlphaFoldDB" id="A0A4P9WEN4"/>
<reference evidence="3" key="1">
    <citation type="journal article" date="2018" name="Nat. Microbiol.">
        <title>Leveraging single-cell genomics to expand the fungal tree of life.</title>
        <authorList>
            <person name="Ahrendt S.R."/>
            <person name="Quandt C.A."/>
            <person name="Ciobanu D."/>
            <person name="Clum A."/>
            <person name="Salamov A."/>
            <person name="Andreopoulos B."/>
            <person name="Cheng J.F."/>
            <person name="Woyke T."/>
            <person name="Pelin A."/>
            <person name="Henrissat B."/>
            <person name="Reynolds N.K."/>
            <person name="Benny G.L."/>
            <person name="Smith M.E."/>
            <person name="James T.Y."/>
            <person name="Grigoriev I.V."/>
        </authorList>
    </citation>
    <scope>NUCLEOTIDE SEQUENCE [LARGE SCALE GENOMIC DNA]</scope>
</reference>
<dbReference type="Proteomes" id="UP000269721">
    <property type="component" value="Unassembled WGS sequence"/>
</dbReference>
<sequence length="525" mass="57660">MRAVTLRSAGPRLLTASPSPPPNPSLSTSLPPIPEAHIRAMQLTSADKRQTFKFKLDRSGKLFSETIEEDQAEEIRVLKSENETIRQTAEKDWKALTRKIDELSTKLINVTVDADRGRQAATKLTAAEKRIADLEAKIQRDPASNSSASKPKDPAGLEQRVSAIELKLQKGTTATRSLPPPAGDHCSANLDQKPDQVAAPASTTQLAAVEKRVSNLERKLDEFGGSAPPKKRPSTEQRISDLELRLERVAAAVKSAAPAASTASAVHQTQQLQKLDEKIKVLSNIVEGPPAPQPFEVTSVPLPTTRGLVPRLLDAETKLADLQQSVSRISNRAHPGPHPSSLPKLEGGQSTQAHASPEILQKLADIKGRLNEIDEELEDARELPSRVKPYLVCGLCSTAIYIWTMTIIQHMAKRLDASSKDIETLQQYVTPAIKNQESIHGNVITKEATDSLRAYLENTLADNLKRSLDLWKKKMMDAIKAADEHRYQALMERFDVIIAKVTAKSESEDVENREASPGVPAKRKR</sequence>
<feature type="region of interest" description="Disordered" evidence="1">
    <location>
        <begin position="172"/>
        <end position="191"/>
    </location>
</feature>
<evidence type="ECO:0000313" key="3">
    <source>
        <dbReference type="Proteomes" id="UP000269721"/>
    </source>
</evidence>
<feature type="compositionally biased region" description="Basic and acidic residues" evidence="1">
    <location>
        <begin position="503"/>
        <end position="514"/>
    </location>
</feature>
<evidence type="ECO:0000313" key="2">
    <source>
        <dbReference type="EMBL" id="RKO91064.1"/>
    </source>
</evidence>
<evidence type="ECO:0000256" key="1">
    <source>
        <dbReference type="SAM" id="MobiDB-lite"/>
    </source>
</evidence>
<organism evidence="2 3">
    <name type="scientific">Blyttiomyces helicus</name>
    <dbReference type="NCBI Taxonomy" id="388810"/>
    <lineage>
        <taxon>Eukaryota</taxon>
        <taxon>Fungi</taxon>
        <taxon>Fungi incertae sedis</taxon>
        <taxon>Chytridiomycota</taxon>
        <taxon>Chytridiomycota incertae sedis</taxon>
        <taxon>Chytridiomycetes</taxon>
        <taxon>Chytridiomycetes incertae sedis</taxon>
        <taxon>Blyttiomyces</taxon>
    </lineage>
</organism>
<feature type="region of interest" description="Disordered" evidence="1">
    <location>
        <begin position="1"/>
        <end position="32"/>
    </location>
</feature>
<accession>A0A4P9WEN4</accession>
<keyword evidence="3" id="KW-1185">Reference proteome</keyword>
<feature type="region of interest" description="Disordered" evidence="1">
    <location>
        <begin position="328"/>
        <end position="354"/>
    </location>
</feature>
<dbReference type="EMBL" id="KZ995249">
    <property type="protein sequence ID" value="RKO91064.1"/>
    <property type="molecule type" value="Genomic_DNA"/>
</dbReference>
<feature type="region of interest" description="Disordered" evidence="1">
    <location>
        <begin position="135"/>
        <end position="156"/>
    </location>
</feature>
<gene>
    <name evidence="2" type="ORF">BDK51DRAFT_46074</name>
</gene>
<protein>
    <submittedName>
        <fullName evidence="2">Uncharacterized protein</fullName>
    </submittedName>
</protein>